<accession>H6LHL8</accession>
<dbReference type="KEGG" id="awo:Awo_c03960"/>
<reference evidence="5" key="1">
    <citation type="submission" date="2011-07" db="EMBL/GenBank/DDBJ databases">
        <title>Complete genome sequence of Acetobacterium woodii.</title>
        <authorList>
            <person name="Poehlein A."/>
            <person name="Schmidt S."/>
            <person name="Kaster A.-K."/>
            <person name="Goenrich M."/>
            <person name="Vollmers J."/>
            <person name="Thuermer A."/>
            <person name="Gottschalk G."/>
            <person name="Thauer R.K."/>
            <person name="Daniel R."/>
            <person name="Mueller V."/>
        </authorList>
    </citation>
    <scope>NUCLEOTIDE SEQUENCE [LARGE SCALE GENOMIC DNA]</scope>
    <source>
        <strain evidence="5">ATCC 29683 / DSM 1030 / JCM 2381 / KCTC 1655 / WB1</strain>
    </source>
</reference>
<feature type="domain" description="HTH deoR-type" evidence="3">
    <location>
        <begin position="2"/>
        <end position="61"/>
    </location>
</feature>
<organism evidence="4 5">
    <name type="scientific">Acetobacterium woodii (strain ATCC 29683 / DSM 1030 / JCM 2381 / KCTC 1655 / WB1)</name>
    <dbReference type="NCBI Taxonomy" id="931626"/>
    <lineage>
        <taxon>Bacteria</taxon>
        <taxon>Bacillati</taxon>
        <taxon>Bacillota</taxon>
        <taxon>Clostridia</taxon>
        <taxon>Eubacteriales</taxon>
        <taxon>Eubacteriaceae</taxon>
        <taxon>Acetobacterium</taxon>
    </lineage>
</organism>
<dbReference type="InterPro" id="IPR036390">
    <property type="entry name" value="WH_DNA-bd_sf"/>
</dbReference>
<dbReference type="InterPro" id="IPR036388">
    <property type="entry name" value="WH-like_DNA-bd_sf"/>
</dbReference>
<dbReference type="PROSITE" id="PS51000">
    <property type="entry name" value="HTH_DEOR_2"/>
    <property type="match status" value="1"/>
</dbReference>
<sequence>MKIDRLIGILTILLQQKKVTAPYLAEMFEVSRRTINRDIEDICKAGIPLTTTQGTNGGIAIMDGYTIDKTLLSSAELQSILAGLKSLDSVSGTNRYRQLMDKLAVSQTTTSADNHLVIDLSSHYKTSLAPKFEVIKAAIDQNRLISFDYYAPNGESNRRIEPYLIVYQWSSWYIWGYCLKRSDFRHFKLNRLWHLQVLDETYKPRDLPEYNSQEQLVMPSSIYLVAEFEPAMKWRLIDEYGIDCFKITKEGKLRFEFYFSSQENLFSWILSFGAGVEIIEPKELRKELLTVVEKISEKYVKAK</sequence>
<dbReference type="RefSeq" id="WP_014354800.1">
    <property type="nucleotide sequence ID" value="NC_016894.1"/>
</dbReference>
<keyword evidence="5" id="KW-1185">Reference proteome</keyword>
<proteinExistence type="predicted"/>
<dbReference type="InterPro" id="IPR051534">
    <property type="entry name" value="CBASS_pafABC_assoc_protein"/>
</dbReference>
<dbReference type="eggNOG" id="COG2378">
    <property type="taxonomic scope" value="Bacteria"/>
</dbReference>
<name>H6LHL8_ACEWD</name>
<dbReference type="HOGENOM" id="CLU_041141_5_1_9"/>
<dbReference type="Gene3D" id="1.10.10.10">
    <property type="entry name" value="Winged helix-like DNA-binding domain superfamily/Winged helix DNA-binding domain"/>
    <property type="match status" value="1"/>
</dbReference>
<dbReference type="STRING" id="931626.Awo_c03960"/>
<dbReference type="PROSITE" id="PS52050">
    <property type="entry name" value="WYL"/>
    <property type="match status" value="1"/>
</dbReference>
<dbReference type="Proteomes" id="UP000007177">
    <property type="component" value="Chromosome"/>
</dbReference>
<evidence type="ECO:0000256" key="1">
    <source>
        <dbReference type="ARBA" id="ARBA00023015"/>
    </source>
</evidence>
<reference evidence="4 5" key="2">
    <citation type="journal article" date="2012" name="PLoS ONE">
        <title>An ancient pathway combining carbon dioxide fixation with the generation and utilization of a sodium ion gradient for ATP synthesis.</title>
        <authorList>
            <person name="Poehlein A."/>
            <person name="Schmidt S."/>
            <person name="Kaster A.K."/>
            <person name="Goenrich M."/>
            <person name="Vollmers J."/>
            <person name="Thurmer A."/>
            <person name="Bertsch J."/>
            <person name="Schuchmann K."/>
            <person name="Voigt B."/>
            <person name="Hecker M."/>
            <person name="Daniel R."/>
            <person name="Thauer R.K."/>
            <person name="Gottschalk G."/>
            <person name="Muller V."/>
        </authorList>
    </citation>
    <scope>NUCLEOTIDE SEQUENCE [LARGE SCALE GENOMIC DNA]</scope>
    <source>
        <strain evidence="5">ATCC 29683 / DSM 1030 / JCM 2381 / KCTC 1655 / WB1</strain>
    </source>
</reference>
<dbReference type="SUPFAM" id="SSF46785">
    <property type="entry name" value="Winged helix' DNA-binding domain"/>
    <property type="match status" value="1"/>
</dbReference>
<dbReference type="PANTHER" id="PTHR34580">
    <property type="match status" value="1"/>
</dbReference>
<dbReference type="Pfam" id="PF13280">
    <property type="entry name" value="WYL"/>
    <property type="match status" value="1"/>
</dbReference>
<gene>
    <name evidence="4" type="ordered locus">Awo_c03960</name>
</gene>
<dbReference type="EMBL" id="CP002987">
    <property type="protein sequence ID" value="AFA47197.1"/>
    <property type="molecule type" value="Genomic_DNA"/>
</dbReference>
<evidence type="ECO:0000256" key="2">
    <source>
        <dbReference type="ARBA" id="ARBA00023163"/>
    </source>
</evidence>
<evidence type="ECO:0000313" key="5">
    <source>
        <dbReference type="Proteomes" id="UP000007177"/>
    </source>
</evidence>
<dbReference type="PIRSF" id="PIRSF016838">
    <property type="entry name" value="PafC"/>
    <property type="match status" value="1"/>
</dbReference>
<dbReference type="GO" id="GO:0003700">
    <property type="term" value="F:DNA-binding transcription factor activity"/>
    <property type="evidence" value="ECO:0007669"/>
    <property type="project" value="InterPro"/>
</dbReference>
<dbReference type="InterPro" id="IPR028349">
    <property type="entry name" value="PafC-like"/>
</dbReference>
<dbReference type="InterPro" id="IPR001034">
    <property type="entry name" value="DeoR_HTH"/>
</dbReference>
<dbReference type="InterPro" id="IPR057727">
    <property type="entry name" value="WCX_dom"/>
</dbReference>
<dbReference type="InterPro" id="IPR013196">
    <property type="entry name" value="HTH_11"/>
</dbReference>
<protein>
    <submittedName>
        <fullName evidence="4">Transcriptional regulator DeoR family</fullName>
    </submittedName>
</protein>
<dbReference type="Pfam" id="PF25583">
    <property type="entry name" value="WCX"/>
    <property type="match status" value="1"/>
</dbReference>
<dbReference type="InterPro" id="IPR026881">
    <property type="entry name" value="WYL_dom"/>
</dbReference>
<keyword evidence="2" id="KW-0804">Transcription</keyword>
<dbReference type="Pfam" id="PF08279">
    <property type="entry name" value="HTH_11"/>
    <property type="match status" value="1"/>
</dbReference>
<dbReference type="AlphaFoldDB" id="H6LHL8"/>
<dbReference type="PANTHER" id="PTHR34580:SF1">
    <property type="entry name" value="PROTEIN PAFC"/>
    <property type="match status" value="1"/>
</dbReference>
<evidence type="ECO:0000259" key="3">
    <source>
        <dbReference type="PROSITE" id="PS51000"/>
    </source>
</evidence>
<evidence type="ECO:0000313" key="4">
    <source>
        <dbReference type="EMBL" id="AFA47197.1"/>
    </source>
</evidence>
<keyword evidence="1" id="KW-0805">Transcription regulation</keyword>
<dbReference type="OrthoDB" id="9815009at2"/>